<organism evidence="2 3">
    <name type="scientific">Rhodococcus jostii</name>
    <dbReference type="NCBI Taxonomy" id="132919"/>
    <lineage>
        <taxon>Bacteria</taxon>
        <taxon>Bacillati</taxon>
        <taxon>Actinomycetota</taxon>
        <taxon>Actinomycetes</taxon>
        <taxon>Mycobacteriales</taxon>
        <taxon>Nocardiaceae</taxon>
        <taxon>Rhodococcus</taxon>
    </lineage>
</organism>
<evidence type="ECO:0000256" key="1">
    <source>
        <dbReference type="SAM" id="SignalP"/>
    </source>
</evidence>
<dbReference type="Proteomes" id="UP000183407">
    <property type="component" value="Unassembled WGS sequence"/>
</dbReference>
<dbReference type="AlphaFoldDB" id="A0A1H4UXC6"/>
<dbReference type="OrthoDB" id="4566419at2"/>
<feature type="signal peptide" evidence="1">
    <location>
        <begin position="1"/>
        <end position="25"/>
    </location>
</feature>
<protein>
    <recommendedName>
        <fullName evidence="4">Lipoprotein</fullName>
    </recommendedName>
</protein>
<keyword evidence="1" id="KW-0732">Signal</keyword>
<evidence type="ECO:0008006" key="4">
    <source>
        <dbReference type="Google" id="ProtNLM"/>
    </source>
</evidence>
<dbReference type="PROSITE" id="PS51257">
    <property type="entry name" value="PROKAR_LIPOPROTEIN"/>
    <property type="match status" value="1"/>
</dbReference>
<name>A0A1H4UXC6_RHOJO</name>
<proteinExistence type="predicted"/>
<feature type="chain" id="PRO_5010347160" description="Lipoprotein" evidence="1">
    <location>
        <begin position="26"/>
        <end position="317"/>
    </location>
</feature>
<gene>
    <name evidence="2" type="ORF">SAMN04490220_2421</name>
</gene>
<dbReference type="RefSeq" id="WP_073368300.1">
    <property type="nucleotide sequence ID" value="NZ_FNTL01000004.1"/>
</dbReference>
<evidence type="ECO:0000313" key="2">
    <source>
        <dbReference type="EMBL" id="SEC73068.1"/>
    </source>
</evidence>
<accession>A0A1H4UXC6</accession>
<dbReference type="EMBL" id="FNTL01000004">
    <property type="protein sequence ID" value="SEC73068.1"/>
    <property type="molecule type" value="Genomic_DNA"/>
</dbReference>
<sequence length="317" mass="33142">MPLFSKALRPGFCLLAVTLSLVALTAGCGGDGESSEANTAGSTSTPAEVTVPISATTVELVQPGEEPREVIQRRPPEGVSQQVQLTTGAQVFQQIDDQPAQDFSSPEITLPLTAVVAQATEYTDGGTTVDVTLGDVTTPDERLGSALEATAGSGAGFTVAPSGAITALRLRPDAEAQDIARSAIEQAFYQAVYRTVPFPAEPVGVGAQWTIHQQVMSGIALDQTTVATLTARDGNRLTVDYTIDQKPKSPVWELPGEAGTLNVDQYVMQGSGTMTVDLGLPLPVDGNVTVGGDQQYSDPDGATRLHQTTSNSVRWVS</sequence>
<evidence type="ECO:0000313" key="3">
    <source>
        <dbReference type="Proteomes" id="UP000183407"/>
    </source>
</evidence>
<reference evidence="3" key="1">
    <citation type="submission" date="2016-10" db="EMBL/GenBank/DDBJ databases">
        <authorList>
            <person name="Varghese N."/>
        </authorList>
    </citation>
    <scope>NUCLEOTIDE SEQUENCE [LARGE SCALE GENOMIC DNA]</scope>
    <source>
        <strain evidence="3">DSM 44719</strain>
    </source>
</reference>